<dbReference type="RefSeq" id="WP_158245920.1">
    <property type="nucleotide sequence ID" value="NZ_CVTD020000016.1"/>
</dbReference>
<keyword evidence="1" id="KW-0472">Membrane</keyword>
<dbReference type="Pfam" id="PF04977">
    <property type="entry name" value="DivIC"/>
    <property type="match status" value="1"/>
</dbReference>
<protein>
    <submittedName>
        <fullName evidence="2">Putative membrane protein</fullName>
    </submittedName>
</protein>
<feature type="transmembrane region" description="Helical" evidence="1">
    <location>
        <begin position="73"/>
        <end position="95"/>
    </location>
</feature>
<gene>
    <name evidence="2" type="ORF">HHT355_1450</name>
</gene>
<dbReference type="InterPro" id="IPR007060">
    <property type="entry name" value="FtsL/DivIC"/>
</dbReference>
<dbReference type="EMBL" id="CVTD020000016">
    <property type="protein sequence ID" value="CRZ34651.1"/>
    <property type="molecule type" value="Genomic_DNA"/>
</dbReference>
<proteinExistence type="predicted"/>
<dbReference type="AlphaFoldDB" id="A0A0H5SIN3"/>
<organism evidence="2 3">
    <name type="scientific">Herbinix hemicellulosilytica</name>
    <dbReference type="NCBI Taxonomy" id="1564487"/>
    <lineage>
        <taxon>Bacteria</taxon>
        <taxon>Bacillati</taxon>
        <taxon>Bacillota</taxon>
        <taxon>Clostridia</taxon>
        <taxon>Lachnospirales</taxon>
        <taxon>Lachnospiraceae</taxon>
        <taxon>Herbinix</taxon>
    </lineage>
</organism>
<keyword evidence="3" id="KW-1185">Reference proteome</keyword>
<name>A0A0H5SIN3_HERHM</name>
<keyword evidence="1" id="KW-0812">Transmembrane</keyword>
<keyword evidence="1" id="KW-1133">Transmembrane helix</keyword>
<evidence type="ECO:0000313" key="3">
    <source>
        <dbReference type="Proteomes" id="UP000236497"/>
    </source>
</evidence>
<dbReference type="Proteomes" id="UP000236497">
    <property type="component" value="Unassembled WGS sequence"/>
</dbReference>
<sequence>MAQNRSNFQYQTRTSYIDGNTARKRELSGRYAVNNYNTAYKAAPVTEPKIREHARPERQVRTQPKGLSGISKASLFVLTLAIGATLYFCIEFLMLQNEVSRLEKDIITMEKTLATMKNENDAAYEQINMVYDLDYVYNVAVNELGMVYPNNNEVITYKKAEESYIRQYADIPD</sequence>
<reference evidence="2 3" key="1">
    <citation type="submission" date="2015-06" db="EMBL/GenBank/DDBJ databases">
        <authorList>
            <person name="Wibberg Daniel"/>
        </authorList>
    </citation>
    <scope>NUCLEOTIDE SEQUENCE [LARGE SCALE GENOMIC DNA]</scope>
    <source>
        <strain evidence="2 3">T3/55T</strain>
    </source>
</reference>
<evidence type="ECO:0000256" key="1">
    <source>
        <dbReference type="SAM" id="Phobius"/>
    </source>
</evidence>
<accession>A0A0H5SIN3</accession>
<evidence type="ECO:0000313" key="2">
    <source>
        <dbReference type="EMBL" id="CRZ34651.1"/>
    </source>
</evidence>